<evidence type="ECO:0000256" key="1">
    <source>
        <dbReference type="ARBA" id="ARBA00007374"/>
    </source>
</evidence>
<dbReference type="GO" id="GO:0032958">
    <property type="term" value="P:inositol phosphate biosynthetic process"/>
    <property type="evidence" value="ECO:0007669"/>
    <property type="project" value="InterPro"/>
</dbReference>
<comment type="caution">
    <text evidence="6">The sequence shown here is derived from an EMBL/GenBank/DDBJ whole genome shotgun (WGS) entry which is preliminary data.</text>
</comment>
<dbReference type="InterPro" id="IPR038286">
    <property type="entry name" value="IPK_sf"/>
</dbReference>
<dbReference type="OrthoDB" id="2573163at2759"/>
<feature type="non-terminal residue" evidence="6">
    <location>
        <position position="489"/>
    </location>
</feature>
<dbReference type="SUPFAM" id="SSF56104">
    <property type="entry name" value="SAICAR synthase-like"/>
    <property type="match status" value="1"/>
</dbReference>
<dbReference type="AlphaFoldDB" id="A0A9P5Q6A2"/>
<protein>
    <recommendedName>
        <fullName evidence="4">Kinase</fullName>
        <ecNumber evidence="4">2.7.-.-</ecNumber>
    </recommendedName>
</protein>
<dbReference type="Gene3D" id="3.30.470.160">
    <property type="entry name" value="Inositol polyphosphate kinase"/>
    <property type="match status" value="1"/>
</dbReference>
<dbReference type="EC" id="2.7.-.-" evidence="4"/>
<dbReference type="GO" id="GO:0008440">
    <property type="term" value="F:inositol-1,4,5-trisphosphate 3-kinase activity"/>
    <property type="evidence" value="ECO:0007669"/>
    <property type="project" value="TreeGrafter"/>
</dbReference>
<feature type="compositionally biased region" description="Acidic residues" evidence="5">
    <location>
        <begin position="480"/>
        <end position="489"/>
    </location>
</feature>
<evidence type="ECO:0000256" key="3">
    <source>
        <dbReference type="ARBA" id="ARBA00022777"/>
    </source>
</evidence>
<dbReference type="GO" id="GO:0046854">
    <property type="term" value="P:phosphatidylinositol phosphate biosynthetic process"/>
    <property type="evidence" value="ECO:0007669"/>
    <property type="project" value="TreeGrafter"/>
</dbReference>
<keyword evidence="7" id="KW-1185">Reference proteome</keyword>
<dbReference type="PANTHER" id="PTHR12400:SF21">
    <property type="entry name" value="KINASE"/>
    <property type="match status" value="1"/>
</dbReference>
<dbReference type="PANTHER" id="PTHR12400">
    <property type="entry name" value="INOSITOL POLYPHOSPHATE KINASE"/>
    <property type="match status" value="1"/>
</dbReference>
<feature type="region of interest" description="Disordered" evidence="5">
    <location>
        <begin position="445"/>
        <end position="489"/>
    </location>
</feature>
<evidence type="ECO:0000313" key="7">
    <source>
        <dbReference type="Proteomes" id="UP000772434"/>
    </source>
</evidence>
<feature type="region of interest" description="Disordered" evidence="5">
    <location>
        <begin position="311"/>
        <end position="341"/>
    </location>
</feature>
<evidence type="ECO:0000256" key="2">
    <source>
        <dbReference type="ARBA" id="ARBA00022679"/>
    </source>
</evidence>
<feature type="compositionally biased region" description="Basic and acidic residues" evidence="5">
    <location>
        <begin position="445"/>
        <end position="455"/>
    </location>
</feature>
<dbReference type="Proteomes" id="UP000772434">
    <property type="component" value="Unassembled WGS sequence"/>
</dbReference>
<sequence length="489" mass="54531">PLRPFRNQVGGHSAIYKFTKRAVCKPLVSRENLFYEMVEREARGLLGYIPKYLGVMLVSYRRNDTDSASGVFDMDDVPSEELSSSFPSLPLQPSLRKRSRSRSLDLEHPRFDTAGGDPEADDPTNLIDRTDPFDTDSDAEFSHQNHFILMEDLTGRLKRPCVMDLKMGTRQYGMDATPAKKKSQRKKCDRTTSRALGVRMCGMQVWNTQTQSYTTQDKYFGRSIQPEQFPCIPTSITKTLNPSSFIPSSALSPSSTSFSLPSPNDILFYHIPPLLRKLYGLARIISRLKGYRFYGCSLLFIYDGDEDIQKGGDKRQTGKGHKQGLIGGARHAHPPSARSARGAVDVRLVDFAHTTTGRDWLSYPSDFDTSASAVPSQTHTSTSTAPTITTTSFSSSTGYQADIDPSTGLIYARFPPHYPDEPDRGFIWGLKNLCTALEEIWEGERARREGRRDGNGDGQAELSRLPTEGREIFDEIFGGGEDDPGMLST</sequence>
<dbReference type="GO" id="GO:0000824">
    <property type="term" value="F:inositol-1,4,5,6-tetrakisphosphate 3-kinase activity"/>
    <property type="evidence" value="ECO:0007669"/>
    <property type="project" value="TreeGrafter"/>
</dbReference>
<proteinExistence type="inferred from homology"/>
<dbReference type="GO" id="GO:0005737">
    <property type="term" value="C:cytoplasm"/>
    <property type="evidence" value="ECO:0007669"/>
    <property type="project" value="TreeGrafter"/>
</dbReference>
<feature type="compositionally biased region" description="Low complexity" evidence="5">
    <location>
        <begin position="82"/>
        <end position="94"/>
    </location>
</feature>
<reference evidence="6" key="1">
    <citation type="submission" date="2020-11" db="EMBL/GenBank/DDBJ databases">
        <authorList>
            <consortium name="DOE Joint Genome Institute"/>
            <person name="Ahrendt S."/>
            <person name="Riley R."/>
            <person name="Andreopoulos W."/>
            <person name="Labutti K."/>
            <person name="Pangilinan J."/>
            <person name="Ruiz-Duenas F.J."/>
            <person name="Barrasa J.M."/>
            <person name="Sanchez-Garcia M."/>
            <person name="Camarero S."/>
            <person name="Miyauchi S."/>
            <person name="Serrano A."/>
            <person name="Linde D."/>
            <person name="Babiker R."/>
            <person name="Drula E."/>
            <person name="Ayuso-Fernandez I."/>
            <person name="Pacheco R."/>
            <person name="Padilla G."/>
            <person name="Ferreira P."/>
            <person name="Barriuso J."/>
            <person name="Kellner H."/>
            <person name="Castanera R."/>
            <person name="Alfaro M."/>
            <person name="Ramirez L."/>
            <person name="Pisabarro A.G."/>
            <person name="Kuo A."/>
            <person name="Tritt A."/>
            <person name="Lipzen A."/>
            <person name="He G."/>
            <person name="Yan M."/>
            <person name="Ng V."/>
            <person name="Cullen D."/>
            <person name="Martin F."/>
            <person name="Rosso M.-N."/>
            <person name="Henrissat B."/>
            <person name="Hibbett D."/>
            <person name="Martinez A.T."/>
            <person name="Grigoriev I.V."/>
        </authorList>
    </citation>
    <scope>NUCLEOTIDE SEQUENCE</scope>
    <source>
        <strain evidence="6">AH 40177</strain>
    </source>
</reference>
<comment type="similarity">
    <text evidence="1 4">Belongs to the inositol phosphokinase (IPK) family.</text>
</comment>
<organism evidence="6 7">
    <name type="scientific">Rhodocollybia butyracea</name>
    <dbReference type="NCBI Taxonomy" id="206335"/>
    <lineage>
        <taxon>Eukaryota</taxon>
        <taxon>Fungi</taxon>
        <taxon>Dikarya</taxon>
        <taxon>Basidiomycota</taxon>
        <taxon>Agaricomycotina</taxon>
        <taxon>Agaricomycetes</taxon>
        <taxon>Agaricomycetidae</taxon>
        <taxon>Agaricales</taxon>
        <taxon>Marasmiineae</taxon>
        <taxon>Omphalotaceae</taxon>
        <taxon>Rhodocollybia</taxon>
    </lineage>
</organism>
<keyword evidence="2 4" id="KW-0808">Transferase</keyword>
<dbReference type="GO" id="GO:0005634">
    <property type="term" value="C:nucleus"/>
    <property type="evidence" value="ECO:0007669"/>
    <property type="project" value="TreeGrafter"/>
</dbReference>
<evidence type="ECO:0000313" key="6">
    <source>
        <dbReference type="EMBL" id="KAF9075564.1"/>
    </source>
</evidence>
<keyword evidence="3 4" id="KW-0418">Kinase</keyword>
<dbReference type="EMBL" id="JADNRY010000009">
    <property type="protein sequence ID" value="KAF9075564.1"/>
    <property type="molecule type" value="Genomic_DNA"/>
</dbReference>
<evidence type="ECO:0000256" key="5">
    <source>
        <dbReference type="SAM" id="MobiDB-lite"/>
    </source>
</evidence>
<dbReference type="InterPro" id="IPR005522">
    <property type="entry name" value="IPK"/>
</dbReference>
<name>A0A9P5Q6A2_9AGAR</name>
<dbReference type="Pfam" id="PF03770">
    <property type="entry name" value="IPK"/>
    <property type="match status" value="2"/>
</dbReference>
<feature type="region of interest" description="Disordered" evidence="5">
    <location>
        <begin position="82"/>
        <end position="135"/>
    </location>
</feature>
<feature type="compositionally biased region" description="Basic and acidic residues" evidence="5">
    <location>
        <begin position="102"/>
        <end position="111"/>
    </location>
</feature>
<gene>
    <name evidence="6" type="ORF">BDP27DRAFT_1212474</name>
</gene>
<evidence type="ECO:0000256" key="4">
    <source>
        <dbReference type="RuleBase" id="RU363090"/>
    </source>
</evidence>
<accession>A0A9P5Q6A2</accession>